<dbReference type="EMBL" id="CP001687">
    <property type="protein sequence ID" value="ACV10338.1"/>
    <property type="molecule type" value="Genomic_DNA"/>
</dbReference>
<evidence type="ECO:0000256" key="2">
    <source>
        <dbReference type="ARBA" id="ARBA00022741"/>
    </source>
</evidence>
<dbReference type="PANTHER" id="PTHR10953:SF102">
    <property type="entry name" value="ADENYLYLTRANSFERASE AND SULFURTRANSFERASE MOCS3"/>
    <property type="match status" value="1"/>
</dbReference>
<organism evidence="6 7">
    <name type="scientific">Halorhabdus utahensis (strain DSM 12940 / JCM 11049 / AX-2)</name>
    <dbReference type="NCBI Taxonomy" id="519442"/>
    <lineage>
        <taxon>Archaea</taxon>
        <taxon>Methanobacteriati</taxon>
        <taxon>Methanobacteriota</taxon>
        <taxon>Stenosarchaea group</taxon>
        <taxon>Halobacteria</taxon>
        <taxon>Halobacteriales</taxon>
        <taxon>Haloarculaceae</taxon>
        <taxon>Halorhabdus</taxon>
    </lineage>
</organism>
<keyword evidence="2" id="KW-0547">Nucleotide-binding</keyword>
<proteinExistence type="predicted"/>
<dbReference type="SUPFAM" id="SSF69572">
    <property type="entry name" value="Activating enzymes of the ubiquitin-like proteins"/>
    <property type="match status" value="1"/>
</dbReference>
<evidence type="ECO:0000256" key="3">
    <source>
        <dbReference type="ARBA" id="ARBA00022840"/>
    </source>
</evidence>
<evidence type="ECO:0000256" key="4">
    <source>
        <dbReference type="SAM" id="MobiDB-lite"/>
    </source>
</evidence>
<accession>C7NP47</accession>
<dbReference type="AlphaFoldDB" id="C7NP47"/>
<dbReference type="InterPro" id="IPR045886">
    <property type="entry name" value="ThiF/MoeB/HesA"/>
</dbReference>
<sequence length="267" mass="28034">MSSPNLEQGQLDRYARQIVMDDVGPAGQAALLEGSVLVVGVGGLGSPVIQYLAAAGVGTLGLVDDDVVERSNLQRQVVHGTDDVGRAKVDSAEAFVAQLNPDVTVRCYETRFDEDEVPLGEYDVVIDATDSIEALYQLNDACVTAELPLVHGAVSAFEGQVTSFDGGAPCYRCLFPEAPPAGTIPDCETAGVIGAVPSVIGSIQATEAIKHLLDIGTTLTGRLLRYDARSMSFTEIPFESREDCQTCGESPAGGPAATERTRGSTLE</sequence>
<reference evidence="6 7" key="1">
    <citation type="journal article" date="2009" name="Stand. Genomic Sci.">
        <title>Complete genome sequence of Halorhabdus utahensis type strain (AX-2).</title>
        <authorList>
            <person name="Anderson I."/>
            <person name="Tindall B.J."/>
            <person name="Pomrenke H."/>
            <person name="Goker M."/>
            <person name="Lapidus A."/>
            <person name="Nolan M."/>
            <person name="Copeland A."/>
            <person name="Glavina Del Rio T."/>
            <person name="Chen F."/>
            <person name="Tice H."/>
            <person name="Cheng J.F."/>
            <person name="Lucas S."/>
            <person name="Chertkov O."/>
            <person name="Bruce D."/>
            <person name="Brettin T."/>
            <person name="Detter J.C."/>
            <person name="Han C."/>
            <person name="Goodwin L."/>
            <person name="Land M."/>
            <person name="Hauser L."/>
            <person name="Chang Y.J."/>
            <person name="Jeffries C.D."/>
            <person name="Pitluck S."/>
            <person name="Pati A."/>
            <person name="Mavromatis K."/>
            <person name="Ivanova N."/>
            <person name="Ovchinnikova G."/>
            <person name="Chen A."/>
            <person name="Palaniappan K."/>
            <person name="Chain P."/>
            <person name="Rohde M."/>
            <person name="Bristow J."/>
            <person name="Eisen J.A."/>
            <person name="Markowitz V."/>
            <person name="Hugenholtz P."/>
            <person name="Kyrpides N.C."/>
            <person name="Klenk H.P."/>
        </authorList>
    </citation>
    <scope>NUCLEOTIDE SEQUENCE [LARGE SCALE GENOMIC DNA]</scope>
    <source>
        <strain evidence="7">DSM 12940 / JCM 11049 / AX-2</strain>
    </source>
</reference>
<dbReference type="eggNOG" id="arCOG01676">
    <property type="taxonomic scope" value="Archaea"/>
</dbReference>
<dbReference type="GO" id="GO:0016779">
    <property type="term" value="F:nucleotidyltransferase activity"/>
    <property type="evidence" value="ECO:0007669"/>
    <property type="project" value="TreeGrafter"/>
</dbReference>
<dbReference type="GO" id="GO:0005524">
    <property type="term" value="F:ATP binding"/>
    <property type="evidence" value="ECO:0007669"/>
    <property type="project" value="UniProtKB-KW"/>
</dbReference>
<dbReference type="NCBIfam" id="NF004281">
    <property type="entry name" value="PRK05690.1"/>
    <property type="match status" value="1"/>
</dbReference>
<dbReference type="KEGG" id="hut:Huta_0150"/>
<evidence type="ECO:0000256" key="1">
    <source>
        <dbReference type="ARBA" id="ARBA00022679"/>
    </source>
</evidence>
<dbReference type="GeneID" id="8382412"/>
<dbReference type="CDD" id="cd00757">
    <property type="entry name" value="ThiF_MoeB_HesA_family"/>
    <property type="match status" value="1"/>
</dbReference>
<dbReference type="STRING" id="519442.Huta_0150"/>
<dbReference type="Proteomes" id="UP000002071">
    <property type="component" value="Chromosome"/>
</dbReference>
<feature type="domain" description="THIF-type NAD/FAD binding fold" evidence="5">
    <location>
        <begin position="14"/>
        <end position="245"/>
    </location>
</feature>
<dbReference type="Pfam" id="PF00899">
    <property type="entry name" value="ThiF"/>
    <property type="match status" value="1"/>
</dbReference>
<protein>
    <submittedName>
        <fullName evidence="6">UBA/THIF-type NAD/FAD binding protein</fullName>
    </submittedName>
</protein>
<dbReference type="FunFam" id="3.40.50.720:FF:000033">
    <property type="entry name" value="Adenylyltransferase and sulfurtransferase MOCS3"/>
    <property type="match status" value="1"/>
</dbReference>
<dbReference type="HOGENOM" id="CLU_013325_10_0_2"/>
<keyword evidence="1" id="KW-0808">Transferase</keyword>
<evidence type="ECO:0000313" key="7">
    <source>
        <dbReference type="Proteomes" id="UP000002071"/>
    </source>
</evidence>
<dbReference type="PANTHER" id="PTHR10953">
    <property type="entry name" value="UBIQUITIN-ACTIVATING ENZYME E1"/>
    <property type="match status" value="1"/>
</dbReference>
<dbReference type="InterPro" id="IPR035985">
    <property type="entry name" value="Ubiquitin-activating_enz"/>
</dbReference>
<dbReference type="GO" id="GO:0004792">
    <property type="term" value="F:thiosulfate-cyanide sulfurtransferase activity"/>
    <property type="evidence" value="ECO:0007669"/>
    <property type="project" value="TreeGrafter"/>
</dbReference>
<feature type="region of interest" description="Disordered" evidence="4">
    <location>
        <begin position="244"/>
        <end position="267"/>
    </location>
</feature>
<dbReference type="InterPro" id="IPR000594">
    <property type="entry name" value="ThiF_NAD_FAD-bd"/>
</dbReference>
<dbReference type="OrthoDB" id="7915at2157"/>
<evidence type="ECO:0000313" key="6">
    <source>
        <dbReference type="EMBL" id="ACV10338.1"/>
    </source>
</evidence>
<dbReference type="GO" id="GO:0008146">
    <property type="term" value="F:sulfotransferase activity"/>
    <property type="evidence" value="ECO:0007669"/>
    <property type="project" value="TreeGrafter"/>
</dbReference>
<dbReference type="GO" id="GO:0005829">
    <property type="term" value="C:cytosol"/>
    <property type="evidence" value="ECO:0007669"/>
    <property type="project" value="TreeGrafter"/>
</dbReference>
<evidence type="ECO:0000259" key="5">
    <source>
        <dbReference type="Pfam" id="PF00899"/>
    </source>
</evidence>
<keyword evidence="3" id="KW-0067">ATP-binding</keyword>
<dbReference type="GO" id="GO:0008641">
    <property type="term" value="F:ubiquitin-like modifier activating enzyme activity"/>
    <property type="evidence" value="ECO:0007669"/>
    <property type="project" value="InterPro"/>
</dbReference>
<keyword evidence="7" id="KW-1185">Reference proteome</keyword>
<dbReference type="Gene3D" id="3.40.50.720">
    <property type="entry name" value="NAD(P)-binding Rossmann-like Domain"/>
    <property type="match status" value="1"/>
</dbReference>
<name>C7NP47_HALUD</name>
<dbReference type="RefSeq" id="WP_012795215.1">
    <property type="nucleotide sequence ID" value="NC_013158.1"/>
</dbReference>
<gene>
    <name evidence="6" type="ordered locus">Huta_0150</name>
</gene>